<organism evidence="1 2">
    <name type="scientific">Dipteronia dyeriana</name>
    <dbReference type="NCBI Taxonomy" id="168575"/>
    <lineage>
        <taxon>Eukaryota</taxon>
        <taxon>Viridiplantae</taxon>
        <taxon>Streptophyta</taxon>
        <taxon>Embryophyta</taxon>
        <taxon>Tracheophyta</taxon>
        <taxon>Spermatophyta</taxon>
        <taxon>Magnoliopsida</taxon>
        <taxon>eudicotyledons</taxon>
        <taxon>Gunneridae</taxon>
        <taxon>Pentapetalae</taxon>
        <taxon>rosids</taxon>
        <taxon>malvids</taxon>
        <taxon>Sapindales</taxon>
        <taxon>Sapindaceae</taxon>
        <taxon>Hippocastanoideae</taxon>
        <taxon>Acereae</taxon>
        <taxon>Dipteronia</taxon>
    </lineage>
</organism>
<proteinExistence type="predicted"/>
<dbReference type="EMBL" id="JANJYI010000002">
    <property type="protein sequence ID" value="KAK2661407.1"/>
    <property type="molecule type" value="Genomic_DNA"/>
</dbReference>
<reference evidence="1" key="1">
    <citation type="journal article" date="2023" name="Plant J.">
        <title>Genome sequences and population genomics provide insights into the demographic history, inbreeding, and mutation load of two 'living fossil' tree species of Dipteronia.</title>
        <authorList>
            <person name="Feng Y."/>
            <person name="Comes H.P."/>
            <person name="Chen J."/>
            <person name="Zhu S."/>
            <person name="Lu R."/>
            <person name="Zhang X."/>
            <person name="Li P."/>
            <person name="Qiu J."/>
            <person name="Olsen K.M."/>
            <person name="Qiu Y."/>
        </authorList>
    </citation>
    <scope>NUCLEOTIDE SEQUENCE</scope>
    <source>
        <strain evidence="1">KIB01</strain>
    </source>
</reference>
<name>A0AAE0CS43_9ROSI</name>
<sequence length="137" mass="15604">MGSRGILLLKLAPSRRYILNKNRINNISSSKLFIQHCTFSSLQPSELPRLAKNYSNFSNPSRVEEFPPKIRQFECLILEDVNSGSELFCKVFKIFTEGSETLTEGSELFTEGSETFIKGFKTFTKGSEPFVITFRAF</sequence>
<evidence type="ECO:0000313" key="2">
    <source>
        <dbReference type="Proteomes" id="UP001280121"/>
    </source>
</evidence>
<gene>
    <name evidence="1" type="ORF">Ddye_007940</name>
</gene>
<evidence type="ECO:0000313" key="1">
    <source>
        <dbReference type="EMBL" id="KAK2661407.1"/>
    </source>
</evidence>
<accession>A0AAE0CS43</accession>
<dbReference type="Proteomes" id="UP001280121">
    <property type="component" value="Unassembled WGS sequence"/>
</dbReference>
<protein>
    <submittedName>
        <fullName evidence="1">Uncharacterized protein</fullName>
    </submittedName>
</protein>
<keyword evidence="2" id="KW-1185">Reference proteome</keyword>
<comment type="caution">
    <text evidence="1">The sequence shown here is derived from an EMBL/GenBank/DDBJ whole genome shotgun (WGS) entry which is preliminary data.</text>
</comment>
<dbReference type="AlphaFoldDB" id="A0AAE0CS43"/>